<evidence type="ECO:0000256" key="1">
    <source>
        <dbReference type="SAM" id="Phobius"/>
    </source>
</evidence>
<evidence type="ECO:0000313" key="2">
    <source>
        <dbReference type="EMBL" id="QWG19455.1"/>
    </source>
</evidence>
<keyword evidence="1" id="KW-0812">Transmembrane</keyword>
<feature type="transmembrane region" description="Helical" evidence="1">
    <location>
        <begin position="34"/>
        <end position="55"/>
    </location>
</feature>
<organism evidence="2 3">
    <name type="scientific">Bradyrhizobium sediminis</name>
    <dbReference type="NCBI Taxonomy" id="2840469"/>
    <lineage>
        <taxon>Bacteria</taxon>
        <taxon>Pseudomonadati</taxon>
        <taxon>Pseudomonadota</taxon>
        <taxon>Alphaproteobacteria</taxon>
        <taxon>Hyphomicrobiales</taxon>
        <taxon>Nitrobacteraceae</taxon>
        <taxon>Bradyrhizobium</taxon>
    </lineage>
</organism>
<name>A0A975RTA9_9BRAD</name>
<proteinExistence type="predicted"/>
<dbReference type="AlphaFoldDB" id="A0A975RTA9"/>
<keyword evidence="1" id="KW-0472">Membrane</keyword>
<feature type="transmembrane region" description="Helical" evidence="1">
    <location>
        <begin position="61"/>
        <end position="82"/>
    </location>
</feature>
<dbReference type="Proteomes" id="UP000680805">
    <property type="component" value="Chromosome"/>
</dbReference>
<protein>
    <submittedName>
        <fullName evidence="2">Uncharacterized protein</fullName>
    </submittedName>
</protein>
<dbReference type="EMBL" id="CP076135">
    <property type="protein sequence ID" value="QWG19455.1"/>
    <property type="molecule type" value="Genomic_DNA"/>
</dbReference>
<accession>A0A975RTA9</accession>
<sequence>MNEKGALRKLFHINFAEGNPAKLAFRPATARGEFMASIVRIAVPVISIFASGWLLRDPMSVPLWQLGLGLLLASIGVAWLYLRQS</sequence>
<reference evidence="2" key="1">
    <citation type="submission" date="2021-06" db="EMBL/GenBank/DDBJ databases">
        <title>Bradyrhizobium sp. S2-11-2 Genome sequencing.</title>
        <authorList>
            <person name="Jin L."/>
        </authorList>
    </citation>
    <scope>NUCLEOTIDE SEQUENCE</scope>
    <source>
        <strain evidence="2">S2-11-2</strain>
    </source>
</reference>
<keyword evidence="1" id="KW-1133">Transmembrane helix</keyword>
<dbReference type="RefSeq" id="WP_215614978.1">
    <property type="nucleotide sequence ID" value="NZ_CP076135.1"/>
</dbReference>
<gene>
    <name evidence="2" type="ORF">KMZ68_06305</name>
</gene>
<evidence type="ECO:0000313" key="3">
    <source>
        <dbReference type="Proteomes" id="UP000680805"/>
    </source>
</evidence>
<dbReference type="KEGG" id="bsei:KMZ68_06305"/>